<dbReference type="GO" id="GO:0005524">
    <property type="term" value="F:ATP binding"/>
    <property type="evidence" value="ECO:0007669"/>
    <property type="project" value="UniProtKB-UniRule"/>
</dbReference>
<evidence type="ECO:0000259" key="7">
    <source>
        <dbReference type="PROSITE" id="PS51733"/>
    </source>
</evidence>
<feature type="binding site" evidence="6">
    <location>
        <position position="188"/>
    </location>
    <ligand>
        <name>biotin</name>
        <dbReference type="ChEBI" id="CHEBI:57586"/>
    </ligand>
</feature>
<dbReference type="Gene3D" id="1.10.10.10">
    <property type="entry name" value="Winged helix-like DNA-binding domain superfamily/Winged helix DNA-binding domain"/>
    <property type="match status" value="1"/>
</dbReference>
<dbReference type="SUPFAM" id="SSF46785">
    <property type="entry name" value="Winged helix' DNA-binding domain"/>
    <property type="match status" value="1"/>
</dbReference>
<dbReference type="Pfam" id="PF03099">
    <property type="entry name" value="BPL_LplA_LipB"/>
    <property type="match status" value="1"/>
</dbReference>
<dbReference type="Gene3D" id="3.30.930.10">
    <property type="entry name" value="Bira Bifunctional Protein, Domain 2"/>
    <property type="match status" value="1"/>
</dbReference>
<sequence>MNPDYTIIRLLADGRFHSGEGLAARLGISRASVWKRLRQVEQQLGLDIHAVRGRGYRLAQPLELLDEALLRAGLERSVLERIDRIDLHDHLDSTNSYLMGLAPEQQHPVQVCLAELQTAGRGRRGRAWVSPYGCNIYLSIGWLYPMGPGHLSGLSLLAGIAVVRALESLGIEGAGLKWPNDILWEGRKLAGLLLEVSGEHAGPSRVVLGLGFNLRLSQEAARAIDQPWIDLASIPGSAGIGRNRLAAQLLNQLIAMLGRFEGEGLAPWVEEWTRLDLYYGQPVILQMGQRRVAGVHQGIDHSGALLLESQGALQTFHGGEISLRPGGAG</sequence>
<dbReference type="InterPro" id="IPR013196">
    <property type="entry name" value="HTH_11"/>
</dbReference>
<accession>A0A657PYE5</accession>
<keyword evidence="6" id="KW-0238">DNA-binding</keyword>
<dbReference type="GO" id="GO:0006355">
    <property type="term" value="P:regulation of DNA-templated transcription"/>
    <property type="evidence" value="ECO:0007669"/>
    <property type="project" value="UniProtKB-UniRule"/>
</dbReference>
<dbReference type="InterPro" id="IPR003142">
    <property type="entry name" value="BPL_C"/>
</dbReference>
<dbReference type="HAMAP" id="MF_00978">
    <property type="entry name" value="Bifunct_BirA"/>
    <property type="match status" value="1"/>
</dbReference>
<dbReference type="CDD" id="cd16442">
    <property type="entry name" value="BPL"/>
    <property type="match status" value="1"/>
</dbReference>
<evidence type="ECO:0000256" key="1">
    <source>
        <dbReference type="ARBA" id="ARBA00022598"/>
    </source>
</evidence>
<dbReference type="PROSITE" id="PS51733">
    <property type="entry name" value="BPL_LPL_CATALYTIC"/>
    <property type="match status" value="1"/>
</dbReference>
<protein>
    <recommendedName>
        <fullName evidence="6">Bifunctional ligase/repressor BirA</fullName>
    </recommendedName>
    <alternativeName>
        <fullName evidence="6">Biotin operon repressor</fullName>
    </alternativeName>
    <alternativeName>
        <fullName evidence="6">Biotin--[acetyl-CoA-carboxylase] ligase</fullName>
        <ecNumber evidence="6">6.3.4.15</ecNumber>
    </alternativeName>
    <alternativeName>
        <fullName evidence="6">Biotin--protein ligase</fullName>
    </alternativeName>
    <alternativeName>
        <fullName evidence="6">Biotin-[acetyl-CoA carboxylase] synthetase</fullName>
    </alternativeName>
</protein>
<reference evidence="8 9" key="1">
    <citation type="submission" date="2018-01" db="EMBL/GenBank/DDBJ databases">
        <title>Novel co-symbiosis in the lucinid bivalve Phacoides pectinatus.</title>
        <authorList>
            <person name="Lim S.J."/>
            <person name="Davis B.G."/>
            <person name="Gill D.E."/>
            <person name="Engel A.S."/>
            <person name="Anderson L.C."/>
            <person name="Campbell B.J."/>
        </authorList>
    </citation>
    <scope>NUCLEOTIDE SEQUENCE [LARGE SCALE GENOMIC DNA]</scope>
    <source>
        <strain evidence="8">N3_P5</strain>
    </source>
</reference>
<keyword evidence="4 6" id="KW-0092">Biotin</keyword>
<dbReference type="InterPro" id="IPR030855">
    <property type="entry name" value="Bifunct_BirA"/>
</dbReference>
<keyword evidence="6" id="KW-0804">Transcription</keyword>
<keyword evidence="6" id="KW-0678">Repressor</keyword>
<feature type="DNA-binding region" description="H-T-H motif" evidence="6">
    <location>
        <begin position="19"/>
        <end position="38"/>
    </location>
</feature>
<name>A0A657PYE5_9GAMM</name>
<dbReference type="InterPro" id="IPR045864">
    <property type="entry name" value="aa-tRNA-synth_II/BPL/LPL"/>
</dbReference>
<feature type="domain" description="BPL/LPL catalytic" evidence="7">
    <location>
        <begin position="79"/>
        <end position="261"/>
    </location>
</feature>
<keyword evidence="3 6" id="KW-0067">ATP-binding</keyword>
<gene>
    <name evidence="6" type="primary">birA</name>
    <name evidence="8" type="ORF">C3L24_08000</name>
</gene>
<evidence type="ECO:0000256" key="3">
    <source>
        <dbReference type="ARBA" id="ARBA00022840"/>
    </source>
</evidence>
<dbReference type="GO" id="GO:0005737">
    <property type="term" value="C:cytoplasm"/>
    <property type="evidence" value="ECO:0007669"/>
    <property type="project" value="TreeGrafter"/>
</dbReference>
<keyword evidence="6" id="KW-0805">Transcription regulation</keyword>
<dbReference type="NCBIfam" id="NF008847">
    <property type="entry name" value="PRK11886.1-2"/>
    <property type="match status" value="1"/>
</dbReference>
<dbReference type="EMBL" id="PQCO01000201">
    <property type="protein sequence ID" value="PUE01448.1"/>
    <property type="molecule type" value="Genomic_DNA"/>
</dbReference>
<dbReference type="NCBIfam" id="TIGR00121">
    <property type="entry name" value="birA_ligase"/>
    <property type="match status" value="1"/>
</dbReference>
<comment type="similarity">
    <text evidence="6">Belongs to the biotin--protein ligase family.</text>
</comment>
<dbReference type="Proteomes" id="UP000250928">
    <property type="component" value="Unassembled WGS sequence"/>
</dbReference>
<keyword evidence="2 6" id="KW-0547">Nucleotide-binding</keyword>
<dbReference type="InterPro" id="IPR004143">
    <property type="entry name" value="BPL_LPL_catalytic"/>
</dbReference>
<proteinExistence type="inferred from homology"/>
<dbReference type="PANTHER" id="PTHR12835:SF5">
    <property type="entry name" value="BIOTIN--PROTEIN LIGASE"/>
    <property type="match status" value="1"/>
</dbReference>
<evidence type="ECO:0000313" key="9">
    <source>
        <dbReference type="Proteomes" id="UP000250928"/>
    </source>
</evidence>
<feature type="binding site" evidence="6">
    <location>
        <begin position="93"/>
        <end position="95"/>
    </location>
    <ligand>
        <name>biotin</name>
        <dbReference type="ChEBI" id="CHEBI:57586"/>
    </ligand>
</feature>
<dbReference type="GO" id="GO:0004077">
    <property type="term" value="F:biotin--[biotin carboxyl-carrier protein] ligase activity"/>
    <property type="evidence" value="ECO:0007669"/>
    <property type="project" value="UniProtKB-UniRule"/>
</dbReference>
<dbReference type="InterPro" id="IPR036390">
    <property type="entry name" value="WH_DNA-bd_sf"/>
</dbReference>
<dbReference type="Gene3D" id="2.30.30.100">
    <property type="match status" value="1"/>
</dbReference>
<evidence type="ECO:0000256" key="2">
    <source>
        <dbReference type="ARBA" id="ARBA00022741"/>
    </source>
</evidence>
<feature type="binding site" evidence="6">
    <location>
        <begin position="121"/>
        <end position="123"/>
    </location>
    <ligand>
        <name>biotin</name>
        <dbReference type="ChEBI" id="CHEBI:57586"/>
    </ligand>
</feature>
<dbReference type="InterPro" id="IPR036388">
    <property type="entry name" value="WH-like_DNA-bd_sf"/>
</dbReference>
<dbReference type="InterPro" id="IPR008988">
    <property type="entry name" value="Transcriptional_repressor_C"/>
</dbReference>
<dbReference type="SUPFAM" id="SSF50037">
    <property type="entry name" value="C-terminal domain of transcriptional repressors"/>
    <property type="match status" value="1"/>
</dbReference>
<dbReference type="InterPro" id="IPR004408">
    <property type="entry name" value="Biotin_CoA_COase_ligase"/>
</dbReference>
<comment type="function">
    <text evidence="6">Acts both as a biotin--[acetyl-CoA-carboxylase] ligase and a biotin-operon repressor. In the presence of ATP, BirA activates biotin to form the BirA-biotinyl-5'-adenylate (BirA-bio-5'-AMP or holoBirA) complex. HoloBirA can either transfer the biotinyl moiety to the biotin carboxyl carrier protein (BCCP) subunit of acetyl-CoA carboxylase, or bind to the biotin operator site and inhibit transcription of the operon.</text>
</comment>
<evidence type="ECO:0000256" key="5">
    <source>
        <dbReference type="ARBA" id="ARBA00047846"/>
    </source>
</evidence>
<comment type="catalytic activity">
    <reaction evidence="5 6">
        <text>biotin + L-lysyl-[protein] + ATP = N(6)-biotinyl-L-lysyl-[protein] + AMP + diphosphate + H(+)</text>
        <dbReference type="Rhea" id="RHEA:11756"/>
        <dbReference type="Rhea" id="RHEA-COMP:9752"/>
        <dbReference type="Rhea" id="RHEA-COMP:10505"/>
        <dbReference type="ChEBI" id="CHEBI:15378"/>
        <dbReference type="ChEBI" id="CHEBI:29969"/>
        <dbReference type="ChEBI" id="CHEBI:30616"/>
        <dbReference type="ChEBI" id="CHEBI:33019"/>
        <dbReference type="ChEBI" id="CHEBI:57586"/>
        <dbReference type="ChEBI" id="CHEBI:83144"/>
        <dbReference type="ChEBI" id="CHEBI:456215"/>
        <dbReference type="EC" id="6.3.4.15"/>
    </reaction>
</comment>
<dbReference type="Pfam" id="PF02237">
    <property type="entry name" value="BPL_C"/>
    <property type="match status" value="1"/>
</dbReference>
<dbReference type="PANTHER" id="PTHR12835">
    <property type="entry name" value="BIOTIN PROTEIN LIGASE"/>
    <property type="match status" value="1"/>
</dbReference>
<dbReference type="EC" id="6.3.4.15" evidence="6"/>
<evidence type="ECO:0000313" key="8">
    <source>
        <dbReference type="EMBL" id="PUE01448.1"/>
    </source>
</evidence>
<dbReference type="SUPFAM" id="SSF55681">
    <property type="entry name" value="Class II aaRS and biotin synthetases"/>
    <property type="match status" value="1"/>
</dbReference>
<keyword evidence="1 6" id="KW-0436">Ligase</keyword>
<dbReference type="AlphaFoldDB" id="A0A657PYE5"/>
<dbReference type="Pfam" id="PF08279">
    <property type="entry name" value="HTH_11"/>
    <property type="match status" value="1"/>
</dbReference>
<organism evidence="8 9">
    <name type="scientific">Candidatus Sedimenticola endophacoides</name>
    <dbReference type="NCBI Taxonomy" id="2548426"/>
    <lineage>
        <taxon>Bacteria</taxon>
        <taxon>Pseudomonadati</taxon>
        <taxon>Pseudomonadota</taxon>
        <taxon>Gammaproteobacteria</taxon>
        <taxon>Chromatiales</taxon>
        <taxon>Sedimenticolaceae</taxon>
        <taxon>Sedimenticola</taxon>
    </lineage>
</organism>
<evidence type="ECO:0000256" key="4">
    <source>
        <dbReference type="ARBA" id="ARBA00023267"/>
    </source>
</evidence>
<feature type="binding site" evidence="6">
    <location>
        <position position="117"/>
    </location>
    <ligand>
        <name>biotin</name>
        <dbReference type="ChEBI" id="CHEBI:57586"/>
    </ligand>
</feature>
<dbReference type="GO" id="GO:0003677">
    <property type="term" value="F:DNA binding"/>
    <property type="evidence" value="ECO:0007669"/>
    <property type="project" value="UniProtKB-UniRule"/>
</dbReference>
<evidence type="ECO:0000256" key="6">
    <source>
        <dbReference type="HAMAP-Rule" id="MF_00978"/>
    </source>
</evidence>
<comment type="caution">
    <text evidence="8">The sequence shown here is derived from an EMBL/GenBank/DDBJ whole genome shotgun (WGS) entry which is preliminary data.</text>
</comment>